<dbReference type="RefSeq" id="XP_070921592.1">
    <property type="nucleotide sequence ID" value="XM_071065491.1"/>
</dbReference>
<gene>
    <name evidence="1" type="ORF">MFIFM68171_10072</name>
</gene>
<keyword evidence="2" id="KW-1185">Reference proteome</keyword>
<organism evidence="1 2">
    <name type="scientific">Madurella fahalii</name>
    <dbReference type="NCBI Taxonomy" id="1157608"/>
    <lineage>
        <taxon>Eukaryota</taxon>
        <taxon>Fungi</taxon>
        <taxon>Dikarya</taxon>
        <taxon>Ascomycota</taxon>
        <taxon>Pezizomycotina</taxon>
        <taxon>Sordariomycetes</taxon>
        <taxon>Sordariomycetidae</taxon>
        <taxon>Sordariales</taxon>
        <taxon>Sordariales incertae sedis</taxon>
        <taxon>Madurella</taxon>
    </lineage>
</organism>
<name>A0ABQ0GQ61_9PEZI</name>
<proteinExistence type="predicted"/>
<accession>A0ABQ0GQ61</accession>
<protein>
    <submittedName>
        <fullName evidence="1">Uncharacterized protein</fullName>
    </submittedName>
</protein>
<evidence type="ECO:0000313" key="2">
    <source>
        <dbReference type="Proteomes" id="UP001628179"/>
    </source>
</evidence>
<dbReference type="GeneID" id="98180814"/>
<dbReference type="Proteomes" id="UP001628179">
    <property type="component" value="Unassembled WGS sequence"/>
</dbReference>
<evidence type="ECO:0000313" key="1">
    <source>
        <dbReference type="EMBL" id="GAB1319862.1"/>
    </source>
</evidence>
<sequence length="313" mass="33211">MAPFSNTTVVYVLNATTLITVTTSSMGSISAAMHVRWNTTARRYLSTSAMYAGSSSPTRTPFLRNATSIRLSFHNATTTPSLNLSTAAGPNTSPARWLNSSIPLAHSPTVTNFRWLNVSALPPINATTARWLNSSRWLNTSTSLPSPTPTSTSASVLCDQTAPSFSLQVSQPGGVFDRWFLRASGSGLLFTSLRSGASSFSVGPAGHLCALDEGLVDQDGVPYVAAVGAKDEGGGSVWLMRRGMLEALAEDYAPLMCTREGEAGLRCQGRDEVEEVRYWLGCGMQLDLSSYGGELVPVRGLNCSSIGLGVLES</sequence>
<comment type="caution">
    <text evidence="1">The sequence shown here is derived from an EMBL/GenBank/DDBJ whole genome shotgun (WGS) entry which is preliminary data.</text>
</comment>
<reference evidence="1 2" key="1">
    <citation type="submission" date="2024-09" db="EMBL/GenBank/DDBJ databases">
        <title>Itraconazole resistance in Madurella fahalii resulting from another homologue of gene encoding cytochrome P450 14-alpha sterol demethylase (CYP51).</title>
        <authorList>
            <person name="Yoshioka I."/>
            <person name="Fahal A.H."/>
            <person name="Kaneko S."/>
            <person name="Yaguchi T."/>
        </authorList>
    </citation>
    <scope>NUCLEOTIDE SEQUENCE [LARGE SCALE GENOMIC DNA]</scope>
    <source>
        <strain evidence="1 2">IFM 68171</strain>
    </source>
</reference>
<dbReference type="EMBL" id="BAAFSV010000006">
    <property type="protein sequence ID" value="GAB1319862.1"/>
    <property type="molecule type" value="Genomic_DNA"/>
</dbReference>